<dbReference type="SUPFAM" id="SSF49373">
    <property type="entry name" value="Invasin/intimin cell-adhesion fragments"/>
    <property type="match status" value="1"/>
</dbReference>
<dbReference type="Gene3D" id="2.60.40.10">
    <property type="entry name" value="Immunoglobulins"/>
    <property type="match status" value="1"/>
</dbReference>
<dbReference type="EMBL" id="MJUW02000019">
    <property type="protein sequence ID" value="OQD46794.1"/>
    <property type="molecule type" value="Genomic_DNA"/>
</dbReference>
<keyword evidence="2" id="KW-1185">Reference proteome</keyword>
<organism evidence="1 2">
    <name type="scientific">Candidatus Brocadia sapporoensis</name>
    <dbReference type="NCBI Taxonomy" id="392547"/>
    <lineage>
        <taxon>Bacteria</taxon>
        <taxon>Pseudomonadati</taxon>
        <taxon>Planctomycetota</taxon>
        <taxon>Candidatus Brocadiia</taxon>
        <taxon>Candidatus Brocadiales</taxon>
        <taxon>Candidatus Brocadiaceae</taxon>
        <taxon>Candidatus Brocadia</taxon>
    </lineage>
</organism>
<evidence type="ECO:0000313" key="1">
    <source>
        <dbReference type="EMBL" id="OQD46794.1"/>
    </source>
</evidence>
<comment type="caution">
    <text evidence="1">The sequence shown here is derived from an EMBL/GenBank/DDBJ whole genome shotgun (WGS) entry which is preliminary data.</text>
</comment>
<evidence type="ECO:0008006" key="3">
    <source>
        <dbReference type="Google" id="ProtNLM"/>
    </source>
</evidence>
<name>A0A1V6M312_9BACT</name>
<dbReference type="AlphaFoldDB" id="A0A1V6M312"/>
<proteinExistence type="predicted"/>
<reference evidence="1 2" key="1">
    <citation type="journal article" date="2016" name="Genome Announc.">
        <title>Draft Genome Sequence of the Anaerobic Ammonium-Oxidizing Bacterium 'Candidatus Brocadia sp. 40'.</title>
        <authorList>
            <person name="Ali M."/>
            <person name="Haroon M.F."/>
            <person name="Narita Y."/>
            <person name="Zhang L."/>
            <person name="Rangel Shaw D."/>
            <person name="Okabe S."/>
            <person name="Saikaly P.E."/>
        </authorList>
    </citation>
    <scope>NUCLEOTIDE SEQUENCE [LARGE SCALE GENOMIC DNA]</scope>
    <source>
        <strain evidence="1 2">40</strain>
    </source>
</reference>
<dbReference type="InterPro" id="IPR013783">
    <property type="entry name" value="Ig-like_fold"/>
</dbReference>
<dbReference type="InterPro" id="IPR008964">
    <property type="entry name" value="Invasin/intimin_cell_adhesion"/>
</dbReference>
<accession>A0A1V6M312</accession>
<gene>
    <name evidence="1" type="ORF">BIY37_01210</name>
</gene>
<protein>
    <recommendedName>
        <fullName evidence="3">Big-1 domain-containing protein</fullName>
    </recommendedName>
</protein>
<sequence>MKAKIVSGKKFVTVSPAEAYTDEDGQATFTITATEKKGTAVVRFKHKNLVGDVTVKVKKATE</sequence>
<dbReference type="Proteomes" id="UP000242219">
    <property type="component" value="Unassembled WGS sequence"/>
</dbReference>
<evidence type="ECO:0000313" key="2">
    <source>
        <dbReference type="Proteomes" id="UP000242219"/>
    </source>
</evidence>